<keyword evidence="2" id="KW-0067">ATP-binding</keyword>
<organism evidence="3">
    <name type="scientific">freshwater metagenome</name>
    <dbReference type="NCBI Taxonomy" id="449393"/>
    <lineage>
        <taxon>unclassified sequences</taxon>
        <taxon>metagenomes</taxon>
        <taxon>ecological metagenomes</taxon>
    </lineage>
</organism>
<proteinExistence type="predicted"/>
<dbReference type="EMBL" id="CAEZXL010000069">
    <property type="protein sequence ID" value="CAB4685562.1"/>
    <property type="molecule type" value="Genomic_DNA"/>
</dbReference>
<dbReference type="SUPFAM" id="SSF52540">
    <property type="entry name" value="P-loop containing nucleoside triphosphate hydrolases"/>
    <property type="match status" value="1"/>
</dbReference>
<dbReference type="AlphaFoldDB" id="A0A6J6NH49"/>
<gene>
    <name evidence="3" type="ORF">UFOPK2373_00513</name>
</gene>
<dbReference type="GO" id="GO:0005524">
    <property type="term" value="F:ATP binding"/>
    <property type="evidence" value="ECO:0007669"/>
    <property type="project" value="UniProtKB-KW"/>
</dbReference>
<reference evidence="3" key="1">
    <citation type="submission" date="2020-05" db="EMBL/GenBank/DDBJ databases">
        <authorList>
            <person name="Chiriac C."/>
            <person name="Salcher M."/>
            <person name="Ghai R."/>
            <person name="Kavagutti S V."/>
        </authorList>
    </citation>
    <scope>NUCLEOTIDE SEQUENCE</scope>
</reference>
<evidence type="ECO:0000256" key="2">
    <source>
        <dbReference type="ARBA" id="ARBA00022840"/>
    </source>
</evidence>
<dbReference type="GO" id="GO:0016887">
    <property type="term" value="F:ATP hydrolysis activity"/>
    <property type="evidence" value="ECO:0007669"/>
    <property type="project" value="InterPro"/>
</dbReference>
<protein>
    <submittedName>
        <fullName evidence="3">Unannotated protein</fullName>
    </submittedName>
</protein>
<dbReference type="PANTHER" id="PTHR12169:SF6">
    <property type="entry name" value="AFG1-LIKE ATPASE"/>
    <property type="match status" value="1"/>
</dbReference>
<evidence type="ECO:0000256" key="1">
    <source>
        <dbReference type="ARBA" id="ARBA00022741"/>
    </source>
</evidence>
<dbReference type="GO" id="GO:0005737">
    <property type="term" value="C:cytoplasm"/>
    <property type="evidence" value="ECO:0007669"/>
    <property type="project" value="TreeGrafter"/>
</dbReference>
<dbReference type="InterPro" id="IPR027417">
    <property type="entry name" value="P-loop_NTPase"/>
</dbReference>
<dbReference type="NCBIfam" id="NF040713">
    <property type="entry name" value="ZapE"/>
    <property type="match status" value="1"/>
</dbReference>
<evidence type="ECO:0000313" key="3">
    <source>
        <dbReference type="EMBL" id="CAB4685562.1"/>
    </source>
</evidence>
<dbReference type="Gene3D" id="3.40.50.300">
    <property type="entry name" value="P-loop containing nucleotide triphosphate hydrolases"/>
    <property type="match status" value="1"/>
</dbReference>
<dbReference type="InterPro" id="IPR005654">
    <property type="entry name" value="ATPase_AFG1-like"/>
</dbReference>
<dbReference type="PANTHER" id="PTHR12169">
    <property type="entry name" value="ATPASE N2B"/>
    <property type="match status" value="1"/>
</dbReference>
<name>A0A6J6NH49_9ZZZZ</name>
<accession>A0A6J6NH49</accession>
<sequence>MLLKVSDIKTQVTVPELLAELVPPTEFDKVSFTSYIPDSNFPSQALAAIKAETFALGIGKKGQAGLGIYLDGGFGVGKTHLLASVYHASKGKKIFGSFIAFTSIIGYLGFAEAVQVFSKYHLLCIDEFELDDPGDTMIMSRFLKELASKGVRFAATSNTPPAALGAGRFAADSFQREIQSVADKFEMIRIDGEDYRHRDPSFRFASAGPEDVEQVRLAGLALESTLSELLSFLGSIHQSRYAKVAEQFQVLLLTDVFQVTDQFEGMRFVSFIDRCYEAGIALRFTGTDLGNVFREDHVAGAYQKKYLRCLSRLSAMVQREIV</sequence>
<keyword evidence="1" id="KW-0547">Nucleotide-binding</keyword>
<dbReference type="Pfam" id="PF03969">
    <property type="entry name" value="AFG1_ATPase"/>
    <property type="match status" value="2"/>
</dbReference>